<accession>A0A4R5CPR2</accession>
<dbReference type="SUPFAM" id="SSF51695">
    <property type="entry name" value="PLC-like phosphodiesterases"/>
    <property type="match status" value="1"/>
</dbReference>
<sequence>MTLEEAVRPPRLSALITAALTTAALVLVAAPSGSAQTDEPDEPTVVLTEDFAGGELPAGWNPVDGEWSVSDGRLVGVSASSSQQSRITFGSHLRNYRVEVTARFEQVANAARWTAVALDMAADGSTPWWIATMRSGTTASNGLEFAQRTASDSWNVTNTAAAPHAAGTGRDVRIAVEVHGSRARWIFDGQEVMSTSALQRSEAGVLGLVVNGATVSFDDVVVSELEEEPVIRPVGPESVPAVVAHRGYSGVAPENTLAAVESALRSGADYVEVDVASSADGVPIILHDNTLDRTTDGTGALPLVTSEYVATLDAGMWFSPAFAGQPVPRLTDVLPMLRGRAPVLLLEVKGPETYTELETIVGQLREHGLVEQTILQSFDVQVLRDVAQIEPELRIALLRSSLDADPAAVARDLGVVAYNPSWTALQNRPEVVADLHESEVAVMPYTIDDPEQWRILRDLGVDGIITNRPGALVGWNARHVQTVPDAPTVAIAAPVDGAVLTRGDALVPAVTSEHAETIEVTLDGEPVAEGAPIAVDALAAGEHVVEVTAVGVNGTATATATVTVQPSGAGLVRLVTGPEVTRSLRDQLLRAIDREDWLRVGSIAHSGVGGQQLPAELAAVIAADAEALR</sequence>
<dbReference type="Gene3D" id="3.20.20.190">
    <property type="entry name" value="Phosphatidylinositol (PI) phosphodiesterase"/>
    <property type="match status" value="1"/>
</dbReference>
<gene>
    <name evidence="2" type="ORF">E1269_24580</name>
</gene>
<feature type="domain" description="GP-PDE" evidence="1">
    <location>
        <begin position="240"/>
        <end position="476"/>
    </location>
</feature>
<dbReference type="Gene3D" id="2.60.120.560">
    <property type="entry name" value="Exo-inulinase, domain 1"/>
    <property type="match status" value="1"/>
</dbReference>
<dbReference type="PROSITE" id="PS50007">
    <property type="entry name" value="PIPLC_X_DOMAIN"/>
    <property type="match status" value="1"/>
</dbReference>
<name>A0A4R5CPR2_9ACTN</name>
<proteinExistence type="predicted"/>
<keyword evidence="3" id="KW-1185">Reference proteome</keyword>
<dbReference type="PROSITE" id="PS51704">
    <property type="entry name" value="GP_PDE"/>
    <property type="match status" value="1"/>
</dbReference>
<dbReference type="GO" id="GO:0008081">
    <property type="term" value="F:phosphoric diester hydrolase activity"/>
    <property type="evidence" value="ECO:0007669"/>
    <property type="project" value="InterPro"/>
</dbReference>
<dbReference type="AlphaFoldDB" id="A0A4R5CPR2"/>
<dbReference type="GO" id="GO:0006629">
    <property type="term" value="P:lipid metabolic process"/>
    <property type="evidence" value="ECO:0007669"/>
    <property type="project" value="InterPro"/>
</dbReference>
<dbReference type="Pfam" id="PF03009">
    <property type="entry name" value="GDPD"/>
    <property type="match status" value="1"/>
</dbReference>
<dbReference type="PANTHER" id="PTHR46211:SF1">
    <property type="entry name" value="GLYCEROPHOSPHODIESTER PHOSPHODIESTERASE, CYTOPLASMIC"/>
    <property type="match status" value="1"/>
</dbReference>
<dbReference type="InterPro" id="IPR017946">
    <property type="entry name" value="PLC-like_Pdiesterase_TIM-brl"/>
</dbReference>
<reference evidence="2 3" key="1">
    <citation type="submission" date="2019-03" db="EMBL/GenBank/DDBJ databases">
        <title>Draft genome sequences of novel Actinobacteria.</title>
        <authorList>
            <person name="Sahin N."/>
            <person name="Ay H."/>
            <person name="Saygin H."/>
        </authorList>
    </citation>
    <scope>NUCLEOTIDE SEQUENCE [LARGE SCALE GENOMIC DNA]</scope>
    <source>
        <strain evidence="2 3">5K138</strain>
    </source>
</reference>
<dbReference type="InParanoid" id="A0A4R5CPR2"/>
<dbReference type="Proteomes" id="UP000294739">
    <property type="component" value="Unassembled WGS sequence"/>
</dbReference>
<dbReference type="PANTHER" id="PTHR46211">
    <property type="entry name" value="GLYCEROPHOSPHORYL DIESTER PHOSPHODIESTERASE"/>
    <property type="match status" value="1"/>
</dbReference>
<dbReference type="InterPro" id="IPR030395">
    <property type="entry name" value="GP_PDE_dom"/>
</dbReference>
<dbReference type="OrthoDB" id="9758957at2"/>
<organism evidence="2 3">
    <name type="scientific">Jiangella asiatica</name>
    <dbReference type="NCBI Taxonomy" id="2530372"/>
    <lineage>
        <taxon>Bacteria</taxon>
        <taxon>Bacillati</taxon>
        <taxon>Actinomycetota</taxon>
        <taxon>Actinomycetes</taxon>
        <taxon>Jiangellales</taxon>
        <taxon>Jiangellaceae</taxon>
        <taxon>Jiangella</taxon>
    </lineage>
</organism>
<evidence type="ECO:0000313" key="3">
    <source>
        <dbReference type="Proteomes" id="UP000294739"/>
    </source>
</evidence>
<evidence type="ECO:0000259" key="1">
    <source>
        <dbReference type="PROSITE" id="PS51704"/>
    </source>
</evidence>
<dbReference type="EMBL" id="SMKZ01000046">
    <property type="protein sequence ID" value="TDE00781.1"/>
    <property type="molecule type" value="Genomic_DNA"/>
</dbReference>
<evidence type="ECO:0000313" key="2">
    <source>
        <dbReference type="EMBL" id="TDE00781.1"/>
    </source>
</evidence>
<comment type="caution">
    <text evidence="2">The sequence shown here is derived from an EMBL/GenBank/DDBJ whole genome shotgun (WGS) entry which is preliminary data.</text>
</comment>
<protein>
    <submittedName>
        <fullName evidence="2">Glycerophosphodiester phosphodiesterase</fullName>
    </submittedName>
</protein>